<name>A0ABV0JLX6_9CYAN</name>
<dbReference type="InterPro" id="IPR036890">
    <property type="entry name" value="HATPase_C_sf"/>
</dbReference>
<dbReference type="SMART" id="SM00387">
    <property type="entry name" value="HATPase_c"/>
    <property type="match status" value="1"/>
</dbReference>
<sequence>MVSSQKSKPELSILPELATKKLSLESTLQELLLYDFQIEASCQGKEVAQRFEVNKLLPGVILTTENKFMGMISRGRFLEQMSRPYGLELFLKRSLKSLYEFAGTNFLKLPGDTLIVTAAKLSLQRPPELLNEPIVVELAGVYRLLDVHQLLVAQSQIHELTTQLLDEQTKTQMLQAEKMATLGRMVAEIAHEIKNPVNCINGNSAFMSTYCQDLMQLVAAYETEPNRSAKIADIKEEIELDFLLEDLPKLIESMKVSAERLTKIVSGLQNFSHLDENKRQTVDLHECIESTLIILNNPLKNGIEVIKNYGDLPLVSCYSGQLSQVFMNIISNAIDALGEAKSKENAHPNFLPAKDWQPQIQITTEVLETKDSEWVVIKISDNGPGIEPEIQKRIFETFFTTKPVGKGTGLGLAISNQIVTQKHGGKLFVRSPRWNAANSPSPSRLYAANSVSSHTVGEGLSKVAAKIATLEHLNSAIGMEDSQPSFGTEFEILLPLV</sequence>
<dbReference type="PRINTS" id="PR00344">
    <property type="entry name" value="BCTRLSENSOR"/>
</dbReference>
<dbReference type="Gene3D" id="3.30.565.10">
    <property type="entry name" value="Histidine kinase-like ATPase, C-terminal domain"/>
    <property type="match status" value="1"/>
</dbReference>
<dbReference type="EMBL" id="JAMPKK010000013">
    <property type="protein sequence ID" value="MEP0864438.1"/>
    <property type="molecule type" value="Genomic_DNA"/>
</dbReference>
<evidence type="ECO:0000256" key="2">
    <source>
        <dbReference type="ARBA" id="ARBA00012438"/>
    </source>
</evidence>
<keyword evidence="4" id="KW-0418">Kinase</keyword>
<dbReference type="Gene3D" id="1.10.287.130">
    <property type="match status" value="1"/>
</dbReference>
<keyword evidence="7" id="KW-0067">ATP-binding</keyword>
<keyword evidence="8" id="KW-1185">Reference proteome</keyword>
<dbReference type="PANTHER" id="PTHR43065:SF48">
    <property type="entry name" value="HISTIDINE KINASE"/>
    <property type="match status" value="1"/>
</dbReference>
<protein>
    <recommendedName>
        <fullName evidence="2">histidine kinase</fullName>
        <ecNumber evidence="2">2.7.13.3</ecNumber>
    </recommendedName>
</protein>
<feature type="domain" description="Histidine kinase" evidence="6">
    <location>
        <begin position="188"/>
        <end position="431"/>
    </location>
</feature>
<dbReference type="PANTHER" id="PTHR43065">
    <property type="entry name" value="SENSOR HISTIDINE KINASE"/>
    <property type="match status" value="1"/>
</dbReference>
<dbReference type="InterPro" id="IPR003661">
    <property type="entry name" value="HisK_dim/P_dom"/>
</dbReference>
<dbReference type="PROSITE" id="PS50109">
    <property type="entry name" value="HIS_KIN"/>
    <property type="match status" value="1"/>
</dbReference>
<evidence type="ECO:0000313" key="8">
    <source>
        <dbReference type="Proteomes" id="UP001442494"/>
    </source>
</evidence>
<evidence type="ECO:0000259" key="6">
    <source>
        <dbReference type="PROSITE" id="PS50109"/>
    </source>
</evidence>
<keyword evidence="4" id="KW-0808">Transferase</keyword>
<dbReference type="RefSeq" id="WP_190424037.1">
    <property type="nucleotide sequence ID" value="NZ_JAMPKK010000013.1"/>
</dbReference>
<dbReference type="EC" id="2.7.13.3" evidence="2"/>
<evidence type="ECO:0000313" key="7">
    <source>
        <dbReference type="EMBL" id="MEP0864438.1"/>
    </source>
</evidence>
<evidence type="ECO:0000256" key="1">
    <source>
        <dbReference type="ARBA" id="ARBA00000085"/>
    </source>
</evidence>
<evidence type="ECO:0000256" key="3">
    <source>
        <dbReference type="ARBA" id="ARBA00022553"/>
    </source>
</evidence>
<proteinExistence type="predicted"/>
<accession>A0ABV0JLX6</accession>
<dbReference type="Pfam" id="PF02518">
    <property type="entry name" value="HATPase_c"/>
    <property type="match status" value="1"/>
</dbReference>
<comment type="catalytic activity">
    <reaction evidence="1">
        <text>ATP + protein L-histidine = ADP + protein N-phospho-L-histidine.</text>
        <dbReference type="EC" id="2.7.13.3"/>
    </reaction>
</comment>
<dbReference type="InterPro" id="IPR036097">
    <property type="entry name" value="HisK_dim/P_sf"/>
</dbReference>
<keyword evidence="3" id="KW-0597">Phosphoprotein</keyword>
<dbReference type="GO" id="GO:0005524">
    <property type="term" value="F:ATP binding"/>
    <property type="evidence" value="ECO:0007669"/>
    <property type="project" value="UniProtKB-KW"/>
</dbReference>
<dbReference type="SUPFAM" id="SSF47384">
    <property type="entry name" value="Homodimeric domain of signal transducing histidine kinase"/>
    <property type="match status" value="1"/>
</dbReference>
<evidence type="ECO:0000256" key="4">
    <source>
        <dbReference type="ARBA" id="ARBA00022777"/>
    </source>
</evidence>
<gene>
    <name evidence="7" type="ORF">NDI37_08140</name>
</gene>
<reference evidence="7 8" key="1">
    <citation type="submission" date="2022-04" db="EMBL/GenBank/DDBJ databases">
        <title>Positive selection, recombination, and allopatry shape intraspecific diversity of widespread and dominant cyanobacteria.</title>
        <authorList>
            <person name="Wei J."/>
            <person name="Shu W."/>
            <person name="Hu C."/>
        </authorList>
    </citation>
    <scope>NUCLEOTIDE SEQUENCE [LARGE SCALE GENOMIC DNA]</scope>
    <source>
        <strain evidence="7 8">GB2-A5</strain>
    </source>
</reference>
<dbReference type="InterPro" id="IPR003594">
    <property type="entry name" value="HATPase_dom"/>
</dbReference>
<dbReference type="InterPro" id="IPR004358">
    <property type="entry name" value="Sig_transdc_His_kin-like_C"/>
</dbReference>
<dbReference type="SUPFAM" id="SSF55874">
    <property type="entry name" value="ATPase domain of HSP90 chaperone/DNA topoisomerase II/histidine kinase"/>
    <property type="match status" value="1"/>
</dbReference>
<comment type="caution">
    <text evidence="7">The sequence shown here is derived from an EMBL/GenBank/DDBJ whole genome shotgun (WGS) entry which is preliminary data.</text>
</comment>
<keyword evidence="5" id="KW-0902">Two-component regulatory system</keyword>
<keyword evidence="7" id="KW-0547">Nucleotide-binding</keyword>
<dbReference type="Proteomes" id="UP001442494">
    <property type="component" value="Unassembled WGS sequence"/>
</dbReference>
<organism evidence="7 8">
    <name type="scientific">Funiculus sociatus GB2-A5</name>
    <dbReference type="NCBI Taxonomy" id="2933946"/>
    <lineage>
        <taxon>Bacteria</taxon>
        <taxon>Bacillati</taxon>
        <taxon>Cyanobacteriota</taxon>
        <taxon>Cyanophyceae</taxon>
        <taxon>Coleofasciculales</taxon>
        <taxon>Coleofasciculaceae</taxon>
        <taxon>Funiculus</taxon>
    </lineage>
</organism>
<dbReference type="CDD" id="cd00082">
    <property type="entry name" value="HisKA"/>
    <property type="match status" value="1"/>
</dbReference>
<evidence type="ECO:0000256" key="5">
    <source>
        <dbReference type="ARBA" id="ARBA00023012"/>
    </source>
</evidence>
<dbReference type="InterPro" id="IPR005467">
    <property type="entry name" value="His_kinase_dom"/>
</dbReference>